<sequence length="51" mass="6155">MQSKTARFNPWLETGPDWPADLYSDENVDFKDYSIFAGYWLYYCPLDWPLK</sequence>
<evidence type="ECO:0000313" key="1">
    <source>
        <dbReference type="EMBL" id="GAH87862.1"/>
    </source>
</evidence>
<organism evidence="1">
    <name type="scientific">marine sediment metagenome</name>
    <dbReference type="NCBI Taxonomy" id="412755"/>
    <lineage>
        <taxon>unclassified sequences</taxon>
        <taxon>metagenomes</taxon>
        <taxon>ecological metagenomes</taxon>
    </lineage>
</organism>
<comment type="caution">
    <text evidence="1">The sequence shown here is derived from an EMBL/GenBank/DDBJ whole genome shotgun (WGS) entry which is preliminary data.</text>
</comment>
<name>X1J1L1_9ZZZZ</name>
<protein>
    <submittedName>
        <fullName evidence="1">Uncharacterized protein</fullName>
    </submittedName>
</protein>
<proteinExistence type="predicted"/>
<accession>X1J1L1</accession>
<gene>
    <name evidence="1" type="ORF">S03H2_63843</name>
</gene>
<reference evidence="1" key="1">
    <citation type="journal article" date="2014" name="Front. Microbiol.">
        <title>High frequency of phylogenetically diverse reductive dehalogenase-homologous genes in deep subseafloor sedimentary metagenomes.</title>
        <authorList>
            <person name="Kawai M."/>
            <person name="Futagami T."/>
            <person name="Toyoda A."/>
            <person name="Takaki Y."/>
            <person name="Nishi S."/>
            <person name="Hori S."/>
            <person name="Arai W."/>
            <person name="Tsubouchi T."/>
            <person name="Morono Y."/>
            <person name="Uchiyama I."/>
            <person name="Ito T."/>
            <person name="Fujiyama A."/>
            <person name="Inagaki F."/>
            <person name="Takami H."/>
        </authorList>
    </citation>
    <scope>NUCLEOTIDE SEQUENCE</scope>
    <source>
        <strain evidence="1">Expedition CK06-06</strain>
    </source>
</reference>
<dbReference type="AlphaFoldDB" id="X1J1L1"/>
<dbReference type="EMBL" id="BARU01041400">
    <property type="protein sequence ID" value="GAH87862.1"/>
    <property type="molecule type" value="Genomic_DNA"/>
</dbReference>